<keyword evidence="10" id="KW-0472">Membrane</keyword>
<evidence type="ECO:0000313" key="14">
    <source>
        <dbReference type="Proteomes" id="UP000468591"/>
    </source>
</evidence>
<evidence type="ECO:0000256" key="1">
    <source>
        <dbReference type="ARBA" id="ARBA00004162"/>
    </source>
</evidence>
<evidence type="ECO:0000313" key="13">
    <source>
        <dbReference type="EMBL" id="NEK23136.1"/>
    </source>
</evidence>
<keyword evidence="2" id="KW-0813">Transport</keyword>
<evidence type="ECO:0000259" key="12">
    <source>
        <dbReference type="PROSITE" id="PS51007"/>
    </source>
</evidence>
<dbReference type="InterPro" id="IPR036909">
    <property type="entry name" value="Cyt_c-like_dom_sf"/>
</dbReference>
<sequence>MFDTMFITKVAAGLFGAWLILLLGKWGAEEIYHAETHGEASYVIEVAGAEVEEPAEEIDVVALVASADVGKGEAVFRKCSACHKVDGTDGVGPHLNGVVGRNIAAVDGFGYSGALAGIDGDWTAENLYGFLLNPKGWAPGTSMGFAGLKKADDKANVIAYLASLAE</sequence>
<reference evidence="13 14" key="1">
    <citation type="submission" date="2020-01" db="EMBL/GenBank/DDBJ databases">
        <title>Sulfitobacter sediminilitoris sp. nov., isolated from a tidal flat.</title>
        <authorList>
            <person name="Park S."/>
            <person name="Yoon J.-H."/>
        </authorList>
    </citation>
    <scope>NUCLEOTIDE SEQUENCE [LARGE SCALE GENOMIC DNA]</scope>
    <source>
        <strain evidence="13 14">JBTF-M27</strain>
    </source>
</reference>
<name>A0A6P0CD95_9RHOB</name>
<dbReference type="PROSITE" id="PS51007">
    <property type="entry name" value="CYTC"/>
    <property type="match status" value="1"/>
</dbReference>
<keyword evidence="8" id="KW-1133">Transmembrane helix</keyword>
<keyword evidence="6 11" id="KW-0479">Metal-binding</keyword>
<evidence type="ECO:0000256" key="7">
    <source>
        <dbReference type="ARBA" id="ARBA00022982"/>
    </source>
</evidence>
<evidence type="ECO:0000256" key="10">
    <source>
        <dbReference type="ARBA" id="ARBA00023136"/>
    </source>
</evidence>
<comment type="subcellular location">
    <subcellularLocation>
        <location evidence="1">Cell membrane</location>
        <topology evidence="1">Single-pass membrane protein</topology>
    </subcellularLocation>
</comment>
<keyword evidence="14" id="KW-1185">Reference proteome</keyword>
<keyword evidence="3" id="KW-1003">Cell membrane</keyword>
<dbReference type="InterPro" id="IPR009056">
    <property type="entry name" value="Cyt_c-like_dom"/>
</dbReference>
<dbReference type="EMBL" id="JAABNT010000006">
    <property type="protein sequence ID" value="NEK23136.1"/>
    <property type="molecule type" value="Genomic_DNA"/>
</dbReference>
<protein>
    <submittedName>
        <fullName evidence="13">C-type cytochrome</fullName>
    </submittedName>
</protein>
<keyword evidence="9 11" id="KW-0408">Iron</keyword>
<evidence type="ECO:0000256" key="2">
    <source>
        <dbReference type="ARBA" id="ARBA00022448"/>
    </source>
</evidence>
<gene>
    <name evidence="13" type="ORF">GV827_12060</name>
</gene>
<evidence type="ECO:0000256" key="4">
    <source>
        <dbReference type="ARBA" id="ARBA00022617"/>
    </source>
</evidence>
<dbReference type="GO" id="GO:0005886">
    <property type="term" value="C:plasma membrane"/>
    <property type="evidence" value="ECO:0007669"/>
    <property type="project" value="UniProtKB-SubCell"/>
</dbReference>
<dbReference type="RefSeq" id="WP_164354051.1">
    <property type="nucleotide sequence ID" value="NZ_JAABNT010000006.1"/>
</dbReference>
<evidence type="ECO:0000256" key="5">
    <source>
        <dbReference type="ARBA" id="ARBA00022692"/>
    </source>
</evidence>
<accession>A0A6P0CD95</accession>
<dbReference type="Pfam" id="PF00034">
    <property type="entry name" value="Cytochrom_C"/>
    <property type="match status" value="1"/>
</dbReference>
<evidence type="ECO:0000256" key="8">
    <source>
        <dbReference type="ARBA" id="ARBA00022989"/>
    </source>
</evidence>
<keyword evidence="7" id="KW-0249">Electron transport</keyword>
<feature type="domain" description="Cytochrome c" evidence="12">
    <location>
        <begin position="67"/>
        <end position="165"/>
    </location>
</feature>
<dbReference type="FunFam" id="1.10.760.10:FF:000026">
    <property type="entry name" value="Cytochrome C, membrane-bound"/>
    <property type="match status" value="1"/>
</dbReference>
<evidence type="ECO:0000256" key="6">
    <source>
        <dbReference type="ARBA" id="ARBA00022723"/>
    </source>
</evidence>
<dbReference type="AlphaFoldDB" id="A0A6P0CD95"/>
<proteinExistence type="predicted"/>
<organism evidence="13 14">
    <name type="scientific">Sulfitobacter sediminilitoris</name>
    <dbReference type="NCBI Taxonomy" id="2698830"/>
    <lineage>
        <taxon>Bacteria</taxon>
        <taxon>Pseudomonadati</taxon>
        <taxon>Pseudomonadota</taxon>
        <taxon>Alphaproteobacteria</taxon>
        <taxon>Rhodobacterales</taxon>
        <taxon>Roseobacteraceae</taxon>
        <taxon>Sulfitobacter</taxon>
    </lineage>
</organism>
<dbReference type="Gene3D" id="1.10.760.10">
    <property type="entry name" value="Cytochrome c-like domain"/>
    <property type="match status" value="1"/>
</dbReference>
<dbReference type="Proteomes" id="UP000468591">
    <property type="component" value="Unassembled WGS sequence"/>
</dbReference>
<keyword evidence="4 11" id="KW-0349">Heme</keyword>
<dbReference type="PRINTS" id="PR00604">
    <property type="entry name" value="CYTCHRMECIAB"/>
</dbReference>
<comment type="caution">
    <text evidence="13">The sequence shown here is derived from an EMBL/GenBank/DDBJ whole genome shotgun (WGS) entry which is preliminary data.</text>
</comment>
<dbReference type="InterPro" id="IPR002327">
    <property type="entry name" value="Cyt_c_1A/1B"/>
</dbReference>
<keyword evidence="5" id="KW-0812">Transmembrane</keyword>
<dbReference type="GO" id="GO:0020037">
    <property type="term" value="F:heme binding"/>
    <property type="evidence" value="ECO:0007669"/>
    <property type="project" value="InterPro"/>
</dbReference>
<dbReference type="PANTHER" id="PTHR11961">
    <property type="entry name" value="CYTOCHROME C"/>
    <property type="match status" value="1"/>
</dbReference>
<dbReference type="GO" id="GO:0009055">
    <property type="term" value="F:electron transfer activity"/>
    <property type="evidence" value="ECO:0007669"/>
    <property type="project" value="InterPro"/>
</dbReference>
<evidence type="ECO:0000256" key="11">
    <source>
        <dbReference type="PROSITE-ProRule" id="PRU00433"/>
    </source>
</evidence>
<dbReference type="GO" id="GO:0046872">
    <property type="term" value="F:metal ion binding"/>
    <property type="evidence" value="ECO:0007669"/>
    <property type="project" value="UniProtKB-KW"/>
</dbReference>
<dbReference type="SUPFAM" id="SSF46626">
    <property type="entry name" value="Cytochrome c"/>
    <property type="match status" value="1"/>
</dbReference>
<evidence type="ECO:0000256" key="3">
    <source>
        <dbReference type="ARBA" id="ARBA00022475"/>
    </source>
</evidence>
<evidence type="ECO:0000256" key="9">
    <source>
        <dbReference type="ARBA" id="ARBA00023004"/>
    </source>
</evidence>